<dbReference type="AlphaFoldDB" id="A0AAN2UHL2"/>
<organism evidence="3 4">
    <name type="scientific">Leuconostoc inhae</name>
    <dbReference type="NCBI Taxonomy" id="178001"/>
    <lineage>
        <taxon>Bacteria</taxon>
        <taxon>Bacillati</taxon>
        <taxon>Bacillota</taxon>
        <taxon>Bacilli</taxon>
        <taxon>Lactobacillales</taxon>
        <taxon>Lactobacillaceae</taxon>
        <taxon>Leuconostoc</taxon>
    </lineage>
</organism>
<keyword evidence="1" id="KW-0812">Transmembrane</keyword>
<evidence type="ECO:0000313" key="4">
    <source>
        <dbReference type="Proteomes" id="UP000198868"/>
    </source>
</evidence>
<dbReference type="Proteomes" id="UP000199047">
    <property type="component" value="Unassembled WGS sequence"/>
</dbReference>
<protein>
    <submittedName>
        <fullName evidence="3">Uncharacterized protein</fullName>
    </submittedName>
</protein>
<keyword evidence="1" id="KW-1133">Transmembrane helix</keyword>
<dbReference type="EMBL" id="FBTU01000026">
    <property type="protein sequence ID" value="CUW19122.1"/>
    <property type="molecule type" value="Genomic_DNA"/>
</dbReference>
<evidence type="ECO:0000313" key="5">
    <source>
        <dbReference type="Proteomes" id="UP000199047"/>
    </source>
</evidence>
<feature type="transmembrane region" description="Helical" evidence="1">
    <location>
        <begin position="6"/>
        <end position="27"/>
    </location>
</feature>
<evidence type="ECO:0000313" key="2">
    <source>
        <dbReference type="EMBL" id="CUW05383.1"/>
    </source>
</evidence>
<evidence type="ECO:0000313" key="3">
    <source>
        <dbReference type="EMBL" id="CUW19122.1"/>
    </source>
</evidence>
<accession>A0AAN2UHL2</accession>
<comment type="caution">
    <text evidence="3">The sequence shown here is derived from an EMBL/GenBank/DDBJ whole genome shotgun (WGS) entry which is preliminary data.</text>
</comment>
<keyword evidence="5" id="KW-1185">Reference proteome</keyword>
<gene>
    <name evidence="2" type="ORF">KSL4_0112</name>
    <name evidence="3" type="ORF">PL111_1017</name>
</gene>
<name>A0AAN2UHL2_9LACO</name>
<sequence>MYVLKFSKPAISIVIMFLVPNFFYYPFKLCSTSSIFQIYKCFPS</sequence>
<evidence type="ECO:0000256" key="1">
    <source>
        <dbReference type="SAM" id="Phobius"/>
    </source>
</evidence>
<reference evidence="4 5" key="1">
    <citation type="submission" date="2015-12" db="EMBL/GenBank/DDBJ databases">
        <authorList>
            <person name="Andreevskaya M."/>
        </authorList>
    </citation>
    <scope>NUCLEOTIDE SEQUENCE [LARGE SCALE GENOMIC DNA]</scope>
    <source>
        <strain evidence="2 5">KSL4-2</strain>
        <strain evidence="3 4">PL111</strain>
    </source>
</reference>
<dbReference type="Proteomes" id="UP000198868">
    <property type="component" value="Unassembled WGS sequence"/>
</dbReference>
<dbReference type="EMBL" id="FBTB01000005">
    <property type="protein sequence ID" value="CUW05383.1"/>
    <property type="molecule type" value="Genomic_DNA"/>
</dbReference>
<proteinExistence type="predicted"/>
<keyword evidence="1" id="KW-0472">Membrane</keyword>